<dbReference type="Gene3D" id="3.60.10.10">
    <property type="entry name" value="Endonuclease/exonuclease/phosphatase"/>
    <property type="match status" value="1"/>
</dbReference>
<reference evidence="1" key="1">
    <citation type="submission" date="2023-02" db="EMBL/GenBank/DDBJ databases">
        <title>Genome of toxic invasive species Heracleum sosnowskyi carries increased number of genes despite the absence of recent whole-genome duplications.</title>
        <authorList>
            <person name="Schelkunov M."/>
            <person name="Shtratnikova V."/>
            <person name="Makarenko M."/>
            <person name="Klepikova A."/>
            <person name="Omelchenko D."/>
            <person name="Novikova G."/>
            <person name="Obukhova E."/>
            <person name="Bogdanov V."/>
            <person name="Penin A."/>
            <person name="Logacheva M."/>
        </authorList>
    </citation>
    <scope>NUCLEOTIDE SEQUENCE</scope>
    <source>
        <strain evidence="1">Hsosn_3</strain>
        <tissue evidence="1">Leaf</tissue>
    </source>
</reference>
<sequence length="374" mass="43427">MSTWSWNCHGLGTPWALQFLQESILQKNPDFVFISEILCKAKRVEKVKEIIGFEGAFTVETQGHSGGLAFLWRNKKEATIISYKGYPYTWESGYGTHKWIEIRLDRALVSNSFMQQFGEEKLTNMKIITSDHSPIFLEPFTSSNVVRTKQIRFENAWLRDPMCGKIVEETWQLNHGKPFIEKISITLETLAKWGKEVTGCFRNRIQQLKRVMYFTKGRKDEYSVKLYQDSSSKLMELCWQNLGHTFDSSICLEDWETYILAHSRRNDINKVFMVAWAIWKNRNDIVWCQKGQECDDIVTSALRVLSNWESAQDKSFDNTVGFLTQTDGDVYWEQPQNGTVKGRVNPELAEAIGIREALSWVKQKNWSPVVVESD</sequence>
<dbReference type="SUPFAM" id="SSF56219">
    <property type="entry name" value="DNase I-like"/>
    <property type="match status" value="2"/>
</dbReference>
<comment type="caution">
    <text evidence="1">The sequence shown here is derived from an EMBL/GenBank/DDBJ whole genome shotgun (WGS) entry which is preliminary data.</text>
</comment>
<dbReference type="InterPro" id="IPR036691">
    <property type="entry name" value="Endo/exonu/phosph_ase_sf"/>
</dbReference>
<dbReference type="PANTHER" id="PTHR33710:SF62">
    <property type="entry name" value="DUF4283 DOMAIN PROTEIN"/>
    <property type="match status" value="1"/>
</dbReference>
<dbReference type="AlphaFoldDB" id="A0AAD8JGZ5"/>
<dbReference type="PANTHER" id="PTHR33710">
    <property type="entry name" value="BNAC02G09200D PROTEIN"/>
    <property type="match status" value="1"/>
</dbReference>
<keyword evidence="2" id="KW-1185">Reference proteome</keyword>
<gene>
    <name evidence="1" type="ORF">POM88_003832</name>
</gene>
<protein>
    <recommendedName>
        <fullName evidence="3">RNase H type-1 domain-containing protein</fullName>
    </recommendedName>
</protein>
<accession>A0AAD8JGZ5</accession>
<name>A0AAD8JGZ5_9APIA</name>
<dbReference type="EMBL" id="JAUIZM010000001">
    <property type="protein sequence ID" value="KAK1404227.1"/>
    <property type="molecule type" value="Genomic_DNA"/>
</dbReference>
<organism evidence="1 2">
    <name type="scientific">Heracleum sosnowskyi</name>
    <dbReference type="NCBI Taxonomy" id="360622"/>
    <lineage>
        <taxon>Eukaryota</taxon>
        <taxon>Viridiplantae</taxon>
        <taxon>Streptophyta</taxon>
        <taxon>Embryophyta</taxon>
        <taxon>Tracheophyta</taxon>
        <taxon>Spermatophyta</taxon>
        <taxon>Magnoliopsida</taxon>
        <taxon>eudicotyledons</taxon>
        <taxon>Gunneridae</taxon>
        <taxon>Pentapetalae</taxon>
        <taxon>asterids</taxon>
        <taxon>campanulids</taxon>
        <taxon>Apiales</taxon>
        <taxon>Apiaceae</taxon>
        <taxon>Apioideae</taxon>
        <taxon>apioid superclade</taxon>
        <taxon>Tordylieae</taxon>
        <taxon>Tordyliinae</taxon>
        <taxon>Heracleum</taxon>
    </lineage>
</organism>
<evidence type="ECO:0000313" key="1">
    <source>
        <dbReference type="EMBL" id="KAK1404227.1"/>
    </source>
</evidence>
<proteinExistence type="predicted"/>
<evidence type="ECO:0000313" key="2">
    <source>
        <dbReference type="Proteomes" id="UP001237642"/>
    </source>
</evidence>
<evidence type="ECO:0008006" key="3">
    <source>
        <dbReference type="Google" id="ProtNLM"/>
    </source>
</evidence>
<dbReference type="Proteomes" id="UP001237642">
    <property type="component" value="Unassembled WGS sequence"/>
</dbReference>
<reference evidence="1" key="2">
    <citation type="submission" date="2023-05" db="EMBL/GenBank/DDBJ databases">
        <authorList>
            <person name="Schelkunov M.I."/>
        </authorList>
    </citation>
    <scope>NUCLEOTIDE SEQUENCE</scope>
    <source>
        <strain evidence="1">Hsosn_3</strain>
        <tissue evidence="1">Leaf</tissue>
    </source>
</reference>